<protein>
    <submittedName>
        <fullName evidence="1">Uncharacterized protein</fullName>
    </submittedName>
</protein>
<name>A0A195E0L6_9HYME</name>
<organism evidence="1 2">
    <name type="scientific">Trachymyrmex cornetzi</name>
    <dbReference type="NCBI Taxonomy" id="471704"/>
    <lineage>
        <taxon>Eukaryota</taxon>
        <taxon>Metazoa</taxon>
        <taxon>Ecdysozoa</taxon>
        <taxon>Arthropoda</taxon>
        <taxon>Hexapoda</taxon>
        <taxon>Insecta</taxon>
        <taxon>Pterygota</taxon>
        <taxon>Neoptera</taxon>
        <taxon>Endopterygota</taxon>
        <taxon>Hymenoptera</taxon>
        <taxon>Apocrita</taxon>
        <taxon>Aculeata</taxon>
        <taxon>Formicoidea</taxon>
        <taxon>Formicidae</taxon>
        <taxon>Myrmicinae</taxon>
        <taxon>Trachymyrmex</taxon>
    </lineage>
</organism>
<reference evidence="1 2" key="1">
    <citation type="submission" date="2015-09" db="EMBL/GenBank/DDBJ databases">
        <title>Trachymyrmex cornetzi WGS genome.</title>
        <authorList>
            <person name="Nygaard S."/>
            <person name="Hu H."/>
            <person name="Boomsma J."/>
            <person name="Zhang G."/>
        </authorList>
    </citation>
    <scope>NUCLEOTIDE SEQUENCE [LARGE SCALE GENOMIC DNA]</scope>
    <source>
        <strain evidence="1">Tcor2-1</strain>
        <tissue evidence="1">Whole body</tissue>
    </source>
</reference>
<evidence type="ECO:0000313" key="1">
    <source>
        <dbReference type="EMBL" id="KYN18487.1"/>
    </source>
</evidence>
<evidence type="ECO:0000313" key="2">
    <source>
        <dbReference type="Proteomes" id="UP000078492"/>
    </source>
</evidence>
<proteinExistence type="predicted"/>
<dbReference type="AlphaFoldDB" id="A0A195E0L6"/>
<sequence length="138" mass="16269">MQNMRVVQSKKRPVRGPGVMHYTWPAYGARNSLGRHGGREGQDWFKSKPSKWSTCSRRCRCRRVNARRSVDGSRSIISRISAQRRGMTARDGTRRVSRYRAFVEFYGESRFDDDARYIRQTFAYFSIKCIQKINVKFM</sequence>
<keyword evidence="2" id="KW-1185">Reference proteome</keyword>
<dbReference type="EMBL" id="KQ979955">
    <property type="protein sequence ID" value="KYN18487.1"/>
    <property type="molecule type" value="Genomic_DNA"/>
</dbReference>
<accession>A0A195E0L6</accession>
<gene>
    <name evidence="1" type="ORF">ALC57_09167</name>
</gene>
<dbReference type="Proteomes" id="UP000078492">
    <property type="component" value="Unassembled WGS sequence"/>
</dbReference>